<evidence type="ECO:0000256" key="2">
    <source>
        <dbReference type="ARBA" id="ARBA00023315"/>
    </source>
</evidence>
<keyword evidence="5" id="KW-1185">Reference proteome</keyword>
<reference evidence="5" key="1">
    <citation type="journal article" date="2019" name="Int. J. Syst. Evol. Microbiol.">
        <title>The Global Catalogue of Microorganisms (GCM) 10K type strain sequencing project: providing services to taxonomists for standard genome sequencing and annotation.</title>
        <authorList>
            <consortium name="The Broad Institute Genomics Platform"/>
            <consortium name="The Broad Institute Genome Sequencing Center for Infectious Disease"/>
            <person name="Wu L."/>
            <person name="Ma J."/>
        </authorList>
    </citation>
    <scope>NUCLEOTIDE SEQUENCE [LARGE SCALE GENOMIC DNA]</scope>
    <source>
        <strain evidence="5">JCM 4738</strain>
    </source>
</reference>
<comment type="caution">
    <text evidence="4">The sequence shown here is derived from an EMBL/GenBank/DDBJ whole genome shotgun (WGS) entry which is preliminary data.</text>
</comment>
<gene>
    <name evidence="4" type="ORF">ACFQQH_04560</name>
</gene>
<keyword evidence="1 4" id="KW-0808">Transferase</keyword>
<proteinExistence type="predicted"/>
<evidence type="ECO:0000259" key="3">
    <source>
        <dbReference type="PROSITE" id="PS51186"/>
    </source>
</evidence>
<sequence length="157" mass="17781">MIRKMQEKDIPAVRQVAAESWHDTYGEIIPREIRERFLATAYSPASLQKRLEKSTLYVAEHQGTIVGFANFFRLPETGDAELSAIYLLPACQGQGLGTALLESGIGELDAERLYLTVERDNENGKRFYEARGFSAVDEFEEDFGGHTLYSVRMMRPL</sequence>
<evidence type="ECO:0000313" key="4">
    <source>
        <dbReference type="EMBL" id="MFC7364416.1"/>
    </source>
</evidence>
<feature type="domain" description="N-acetyltransferase" evidence="3">
    <location>
        <begin position="1"/>
        <end position="157"/>
    </location>
</feature>
<dbReference type="PANTHER" id="PTHR43877">
    <property type="entry name" value="AMINOALKYLPHOSPHONATE N-ACETYLTRANSFERASE-RELATED-RELATED"/>
    <property type="match status" value="1"/>
</dbReference>
<dbReference type="RefSeq" id="WP_157296745.1">
    <property type="nucleotide sequence ID" value="NZ_JBHTCT010000010.1"/>
</dbReference>
<dbReference type="PANTHER" id="PTHR43877:SF2">
    <property type="entry name" value="AMINOALKYLPHOSPHONATE N-ACETYLTRANSFERASE-RELATED"/>
    <property type="match status" value="1"/>
</dbReference>
<evidence type="ECO:0000256" key="1">
    <source>
        <dbReference type="ARBA" id="ARBA00022679"/>
    </source>
</evidence>
<dbReference type="InterPro" id="IPR050832">
    <property type="entry name" value="Bact_Acetyltransf"/>
</dbReference>
<dbReference type="Pfam" id="PF00583">
    <property type="entry name" value="Acetyltransf_1"/>
    <property type="match status" value="1"/>
</dbReference>
<dbReference type="Gene3D" id="3.40.630.30">
    <property type="match status" value="1"/>
</dbReference>
<keyword evidence="2 4" id="KW-0012">Acyltransferase</keyword>
<protein>
    <submittedName>
        <fullName evidence="4">GNAT family N-acetyltransferase</fullName>
        <ecNumber evidence="4">2.3.-.-</ecNumber>
    </submittedName>
</protein>
<dbReference type="InterPro" id="IPR000182">
    <property type="entry name" value="GNAT_dom"/>
</dbReference>
<dbReference type="EMBL" id="JBHTCT010000010">
    <property type="protein sequence ID" value="MFC7364416.1"/>
    <property type="molecule type" value="Genomic_DNA"/>
</dbReference>
<dbReference type="PROSITE" id="PS51186">
    <property type="entry name" value="GNAT"/>
    <property type="match status" value="1"/>
</dbReference>
<name>A0ABW2NI75_9BACL</name>
<organism evidence="4 5">
    <name type="scientific">Bhargavaea changchunensis</name>
    <dbReference type="NCBI Taxonomy" id="2134037"/>
    <lineage>
        <taxon>Bacteria</taxon>
        <taxon>Bacillati</taxon>
        <taxon>Bacillota</taxon>
        <taxon>Bacilli</taxon>
        <taxon>Bacillales</taxon>
        <taxon>Caryophanaceae</taxon>
        <taxon>Bhargavaea</taxon>
    </lineage>
</organism>
<evidence type="ECO:0000313" key="5">
    <source>
        <dbReference type="Proteomes" id="UP001596483"/>
    </source>
</evidence>
<dbReference type="SUPFAM" id="SSF55729">
    <property type="entry name" value="Acyl-CoA N-acyltransferases (Nat)"/>
    <property type="match status" value="1"/>
</dbReference>
<dbReference type="EC" id="2.3.-.-" evidence="4"/>
<dbReference type="GO" id="GO:0016746">
    <property type="term" value="F:acyltransferase activity"/>
    <property type="evidence" value="ECO:0007669"/>
    <property type="project" value="UniProtKB-KW"/>
</dbReference>
<dbReference type="InterPro" id="IPR016181">
    <property type="entry name" value="Acyl_CoA_acyltransferase"/>
</dbReference>
<accession>A0ABW2NI75</accession>
<dbReference type="CDD" id="cd04301">
    <property type="entry name" value="NAT_SF"/>
    <property type="match status" value="1"/>
</dbReference>
<dbReference type="Proteomes" id="UP001596483">
    <property type="component" value="Unassembled WGS sequence"/>
</dbReference>